<dbReference type="Gene3D" id="1.25.40.10">
    <property type="entry name" value="Tetratricopeptide repeat domain"/>
    <property type="match status" value="2"/>
</dbReference>
<feature type="repeat" description="TPR" evidence="3">
    <location>
        <begin position="122"/>
        <end position="155"/>
    </location>
</feature>
<keyword evidence="6" id="KW-1185">Reference proteome</keyword>
<reference evidence="5 6" key="1">
    <citation type="submission" date="2016-03" db="EMBL/GenBank/DDBJ databases">
        <authorList>
            <person name="Ploux O."/>
        </authorList>
    </citation>
    <scope>NUCLEOTIDE SEQUENCE [LARGE SCALE GENOMIC DNA]</scope>
    <source>
        <strain evidence="5 6">LPB0076</strain>
    </source>
</reference>
<evidence type="ECO:0000256" key="4">
    <source>
        <dbReference type="SAM" id="SignalP"/>
    </source>
</evidence>
<dbReference type="InterPro" id="IPR011990">
    <property type="entry name" value="TPR-like_helical_dom_sf"/>
</dbReference>
<dbReference type="SUPFAM" id="SSF48452">
    <property type="entry name" value="TPR-like"/>
    <property type="match status" value="2"/>
</dbReference>
<accession>A0A1B9E980</accession>
<proteinExistence type="predicted"/>
<feature type="chain" id="PRO_5008625460" evidence="4">
    <location>
        <begin position="22"/>
        <end position="686"/>
    </location>
</feature>
<dbReference type="InterPro" id="IPR051012">
    <property type="entry name" value="CellSynth/LPSAsmb/PSIAsmb"/>
</dbReference>
<dbReference type="PROSITE" id="PS50005">
    <property type="entry name" value="TPR"/>
    <property type="match status" value="1"/>
</dbReference>
<name>A0A1B9E980_9FLAO</name>
<protein>
    <submittedName>
        <fullName evidence="5">Uncharacterized protein</fullName>
    </submittedName>
</protein>
<keyword evidence="2 3" id="KW-0802">TPR repeat</keyword>
<evidence type="ECO:0000256" key="3">
    <source>
        <dbReference type="PROSITE-ProRule" id="PRU00339"/>
    </source>
</evidence>
<evidence type="ECO:0000256" key="1">
    <source>
        <dbReference type="ARBA" id="ARBA00022737"/>
    </source>
</evidence>
<evidence type="ECO:0000256" key="2">
    <source>
        <dbReference type="ARBA" id="ARBA00022803"/>
    </source>
</evidence>
<keyword evidence="4" id="KW-0732">Signal</keyword>
<dbReference type="AlphaFoldDB" id="A0A1B9E980"/>
<dbReference type="SMART" id="SM00028">
    <property type="entry name" value="TPR"/>
    <property type="match status" value="4"/>
</dbReference>
<dbReference type="Proteomes" id="UP000093510">
    <property type="component" value="Unassembled WGS sequence"/>
</dbReference>
<keyword evidence="1" id="KW-0677">Repeat</keyword>
<gene>
    <name evidence="5" type="ORF">LPBF_02100</name>
</gene>
<feature type="signal peptide" evidence="4">
    <location>
        <begin position="1"/>
        <end position="21"/>
    </location>
</feature>
<dbReference type="PANTHER" id="PTHR45586:SF1">
    <property type="entry name" value="LIPOPOLYSACCHARIDE ASSEMBLY PROTEIN B"/>
    <property type="match status" value="1"/>
</dbReference>
<dbReference type="PANTHER" id="PTHR45586">
    <property type="entry name" value="TPR REPEAT-CONTAINING PROTEIN PA4667"/>
    <property type="match status" value="1"/>
</dbReference>
<organism evidence="5 6">
    <name type="scientific">Flavobacterium crassostreae</name>
    <dbReference type="NCBI Taxonomy" id="1763534"/>
    <lineage>
        <taxon>Bacteria</taxon>
        <taxon>Pseudomonadati</taxon>
        <taxon>Bacteroidota</taxon>
        <taxon>Flavobacteriia</taxon>
        <taxon>Flavobacteriales</taxon>
        <taxon>Flavobacteriaceae</taxon>
        <taxon>Flavobacterium</taxon>
    </lineage>
</organism>
<dbReference type="InterPro" id="IPR019734">
    <property type="entry name" value="TPR_rpt"/>
</dbReference>
<evidence type="ECO:0000313" key="6">
    <source>
        <dbReference type="Proteomes" id="UP000093510"/>
    </source>
</evidence>
<sequence>MKITQNAFLLLFLFLNGAIQAQDMKTGFQQLEKGDFAQAEVFFETILKEYPQNKTAQLCYARALGLNNQPEKALDHFIELKEAFPGDLEIELNYAEALLWNKKFEPAKLFYHTLVANNPTNFVAHLGYANTLSNLKEYPEALNQVNKALDLSPGNPGALTSRKYIKLGYANQNLNQKLYDQAEAYYEEILIDFPEDKETLLNKANLYLITKNIPKAKKTYAVLAKNNPIVALNGLSLIEHLAGKNKKALETATTATKKIPENSPASLQKQTQERYVQALIWNKKYKAATTKIDTLKTQYQDENWLLALAATLAIYKSNFKESIGHYGAILAKDSTSFDGNLGIANAYYASGEVQHALDAVAQTLVVFKDQNDAVQFLKKIKEEYTPVIEQKFSYAYDNGKNTAKAAQTNISIPLAIQWSLQSSYQYREAENTITKASAKTNDFWVGVDYNFHPKITYTFKAGVTAANSSNNRYNQTLIHTFFKMKPLKLQDLEIGFKREMQSFNADLIDKKIATNNYYLNYNLSTNFNFGWFTQYFFTNQTDNNSRNLLFTSFYYNFMSNPVLKGGFNYQYIAFKNRIPLDYFSPKKFHAVEVFLEVLKDEKIAKPKSWFYHANLATGFQFIEDNDRQWTYRIQTKLGYKFSDRLLANIYGINSNIASVSVAGFTYTEIGLRLKWNLFEKPIFELK</sequence>
<dbReference type="EMBL" id="LVEP01000005">
    <property type="protein sequence ID" value="OCB78471.1"/>
    <property type="molecule type" value="Genomic_DNA"/>
</dbReference>
<dbReference type="STRING" id="1763534.GCA_001831475_00478"/>
<dbReference type="RefSeq" id="WP_066331876.1">
    <property type="nucleotide sequence ID" value="NZ_CP017688.1"/>
</dbReference>
<dbReference type="Pfam" id="PF13174">
    <property type="entry name" value="TPR_6"/>
    <property type="match status" value="1"/>
</dbReference>
<evidence type="ECO:0000313" key="5">
    <source>
        <dbReference type="EMBL" id="OCB78471.1"/>
    </source>
</evidence>
<comment type="caution">
    <text evidence="5">The sequence shown here is derived from an EMBL/GenBank/DDBJ whole genome shotgun (WGS) entry which is preliminary data.</text>
</comment>